<dbReference type="Pfam" id="PF13231">
    <property type="entry name" value="PMT_2"/>
    <property type="match status" value="1"/>
</dbReference>
<feature type="transmembrane region" description="Helical" evidence="8">
    <location>
        <begin position="174"/>
        <end position="193"/>
    </location>
</feature>
<dbReference type="AlphaFoldDB" id="A0A3B0V6E4"/>
<keyword evidence="6 8" id="KW-1133">Transmembrane helix</keyword>
<evidence type="ECO:0000259" key="9">
    <source>
        <dbReference type="Pfam" id="PF13231"/>
    </source>
</evidence>
<dbReference type="GO" id="GO:0005886">
    <property type="term" value="C:plasma membrane"/>
    <property type="evidence" value="ECO:0007669"/>
    <property type="project" value="UniProtKB-SubCell"/>
</dbReference>
<feature type="transmembrane region" description="Helical" evidence="8">
    <location>
        <begin position="145"/>
        <end position="162"/>
    </location>
</feature>
<protein>
    <submittedName>
        <fullName evidence="10">4-amino-4-deoxy-L-arabinose transferase and related glycosyltransferases of PMT family</fullName>
    </submittedName>
</protein>
<feature type="transmembrane region" description="Helical" evidence="8">
    <location>
        <begin position="213"/>
        <end position="235"/>
    </location>
</feature>
<keyword evidence="7 8" id="KW-0472">Membrane</keyword>
<keyword evidence="4 10" id="KW-0808">Transferase</keyword>
<evidence type="ECO:0000256" key="6">
    <source>
        <dbReference type="ARBA" id="ARBA00022989"/>
    </source>
</evidence>
<organism evidence="10">
    <name type="scientific">hydrothermal vent metagenome</name>
    <dbReference type="NCBI Taxonomy" id="652676"/>
    <lineage>
        <taxon>unclassified sequences</taxon>
        <taxon>metagenomes</taxon>
        <taxon>ecological metagenomes</taxon>
    </lineage>
</organism>
<dbReference type="InterPro" id="IPR050297">
    <property type="entry name" value="LipidA_mod_glycosyltrf_83"/>
</dbReference>
<evidence type="ECO:0000256" key="1">
    <source>
        <dbReference type="ARBA" id="ARBA00004651"/>
    </source>
</evidence>
<feature type="transmembrane region" description="Helical" evidence="8">
    <location>
        <begin position="20"/>
        <end position="42"/>
    </location>
</feature>
<dbReference type="PANTHER" id="PTHR33908:SF11">
    <property type="entry name" value="MEMBRANE PROTEIN"/>
    <property type="match status" value="1"/>
</dbReference>
<dbReference type="EMBL" id="UOEX01000174">
    <property type="protein sequence ID" value="VAW36480.1"/>
    <property type="molecule type" value="Genomic_DNA"/>
</dbReference>
<dbReference type="PANTHER" id="PTHR33908">
    <property type="entry name" value="MANNOSYLTRANSFERASE YKCB-RELATED"/>
    <property type="match status" value="1"/>
</dbReference>
<evidence type="ECO:0000256" key="2">
    <source>
        <dbReference type="ARBA" id="ARBA00022475"/>
    </source>
</evidence>
<keyword evidence="5 8" id="KW-0812">Transmembrane</keyword>
<feature type="transmembrane region" description="Helical" evidence="8">
    <location>
        <begin position="63"/>
        <end position="84"/>
    </location>
</feature>
<gene>
    <name evidence="10" type="ORF">MNBD_DELTA03-928</name>
</gene>
<feature type="transmembrane region" description="Helical" evidence="8">
    <location>
        <begin position="90"/>
        <end position="110"/>
    </location>
</feature>
<accession>A0A3B0V6E4</accession>
<feature type="non-terminal residue" evidence="10">
    <location>
        <position position="263"/>
    </location>
</feature>
<feature type="domain" description="Glycosyltransferase RgtA/B/C/D-like" evidence="9">
    <location>
        <begin position="72"/>
        <end position="228"/>
    </location>
</feature>
<dbReference type="GO" id="GO:0016763">
    <property type="term" value="F:pentosyltransferase activity"/>
    <property type="evidence" value="ECO:0007669"/>
    <property type="project" value="TreeGrafter"/>
</dbReference>
<sequence>MIMLSDFKRANNKLADWPAWLGLLLIILATVWLRWHLLGVALERDEGEYAYGGQLLLQGIPPYTLLYNMKLPGIYVLYALLIKLLGASPWGIHAGLLMVNIINSILIFLIGRRQAGALAGVAAAGVFAVLSMGQPVQGVFANAEHFVIMAALSGVLLLLMALDSQALWGMAAAGFMFGCAFIIKQHGLFFILWGAGYGLGRCLLDRRPGDRPWAWALSFSLGVFLPYIITCLWLYEAGVFSKFWFWTIEYASRYSEMLSWADA</sequence>
<name>A0A3B0V6E4_9ZZZZ</name>
<evidence type="ECO:0000256" key="7">
    <source>
        <dbReference type="ARBA" id="ARBA00023136"/>
    </source>
</evidence>
<comment type="subcellular location">
    <subcellularLocation>
        <location evidence="1">Cell membrane</location>
        <topology evidence="1">Multi-pass membrane protein</topology>
    </subcellularLocation>
</comment>
<evidence type="ECO:0000256" key="4">
    <source>
        <dbReference type="ARBA" id="ARBA00022679"/>
    </source>
</evidence>
<evidence type="ECO:0000313" key="10">
    <source>
        <dbReference type="EMBL" id="VAW36480.1"/>
    </source>
</evidence>
<keyword evidence="3" id="KW-0328">Glycosyltransferase</keyword>
<dbReference type="InterPro" id="IPR038731">
    <property type="entry name" value="RgtA/B/C-like"/>
</dbReference>
<evidence type="ECO:0000256" key="3">
    <source>
        <dbReference type="ARBA" id="ARBA00022676"/>
    </source>
</evidence>
<reference evidence="10" key="1">
    <citation type="submission" date="2018-06" db="EMBL/GenBank/DDBJ databases">
        <authorList>
            <person name="Zhirakovskaya E."/>
        </authorList>
    </citation>
    <scope>NUCLEOTIDE SEQUENCE</scope>
</reference>
<dbReference type="GO" id="GO:0008610">
    <property type="term" value="P:lipid biosynthetic process"/>
    <property type="evidence" value="ECO:0007669"/>
    <property type="project" value="UniProtKB-ARBA"/>
</dbReference>
<feature type="transmembrane region" description="Helical" evidence="8">
    <location>
        <begin position="117"/>
        <end position="133"/>
    </location>
</feature>
<evidence type="ECO:0000256" key="8">
    <source>
        <dbReference type="SAM" id="Phobius"/>
    </source>
</evidence>
<evidence type="ECO:0000256" key="5">
    <source>
        <dbReference type="ARBA" id="ARBA00022692"/>
    </source>
</evidence>
<proteinExistence type="predicted"/>
<keyword evidence="2" id="KW-1003">Cell membrane</keyword>